<dbReference type="HOGENOM" id="CLU_068912_2_0_1"/>
<reference evidence="2" key="2">
    <citation type="submission" date="2015-01" db="EMBL/GenBank/DDBJ databases">
        <title>Evolutionary Origins and Diversification of the Mycorrhizal Mutualists.</title>
        <authorList>
            <consortium name="DOE Joint Genome Institute"/>
            <consortium name="Mycorrhizal Genomics Consortium"/>
            <person name="Kohler A."/>
            <person name="Kuo A."/>
            <person name="Nagy L.G."/>
            <person name="Floudas D."/>
            <person name="Copeland A."/>
            <person name="Barry K.W."/>
            <person name="Cichocki N."/>
            <person name="Veneault-Fourrey C."/>
            <person name="LaButti K."/>
            <person name="Lindquist E.A."/>
            <person name="Lipzen A."/>
            <person name="Lundell T."/>
            <person name="Morin E."/>
            <person name="Murat C."/>
            <person name="Riley R."/>
            <person name="Ohm R."/>
            <person name="Sun H."/>
            <person name="Tunlid A."/>
            <person name="Henrissat B."/>
            <person name="Grigoriev I.V."/>
            <person name="Hibbett D.S."/>
            <person name="Martin F."/>
        </authorList>
    </citation>
    <scope>NUCLEOTIDE SEQUENCE [LARGE SCALE GENOMIC DNA]</scope>
    <source>
        <strain evidence="2">Marx 270</strain>
    </source>
</reference>
<organism evidence="1 2">
    <name type="scientific">Pisolithus tinctorius Marx 270</name>
    <dbReference type="NCBI Taxonomy" id="870435"/>
    <lineage>
        <taxon>Eukaryota</taxon>
        <taxon>Fungi</taxon>
        <taxon>Dikarya</taxon>
        <taxon>Basidiomycota</taxon>
        <taxon>Agaricomycotina</taxon>
        <taxon>Agaricomycetes</taxon>
        <taxon>Agaricomycetidae</taxon>
        <taxon>Boletales</taxon>
        <taxon>Sclerodermatineae</taxon>
        <taxon>Pisolithaceae</taxon>
        <taxon>Pisolithus</taxon>
    </lineage>
</organism>
<dbReference type="OrthoDB" id="2685540at2759"/>
<dbReference type="EMBL" id="KN832064">
    <property type="protein sequence ID" value="KIN95602.1"/>
    <property type="molecule type" value="Genomic_DNA"/>
</dbReference>
<keyword evidence="2" id="KW-1185">Reference proteome</keyword>
<evidence type="ECO:0000313" key="1">
    <source>
        <dbReference type="EMBL" id="KIN95602.1"/>
    </source>
</evidence>
<dbReference type="Proteomes" id="UP000054217">
    <property type="component" value="Unassembled WGS sequence"/>
</dbReference>
<evidence type="ECO:0000313" key="2">
    <source>
        <dbReference type="Proteomes" id="UP000054217"/>
    </source>
</evidence>
<reference evidence="1 2" key="1">
    <citation type="submission" date="2014-04" db="EMBL/GenBank/DDBJ databases">
        <authorList>
            <consortium name="DOE Joint Genome Institute"/>
            <person name="Kuo A."/>
            <person name="Kohler A."/>
            <person name="Costa M.D."/>
            <person name="Nagy L.G."/>
            <person name="Floudas D."/>
            <person name="Copeland A."/>
            <person name="Barry K.W."/>
            <person name="Cichocki N."/>
            <person name="Veneault-Fourrey C."/>
            <person name="LaButti K."/>
            <person name="Lindquist E.A."/>
            <person name="Lipzen A."/>
            <person name="Lundell T."/>
            <person name="Morin E."/>
            <person name="Murat C."/>
            <person name="Sun H."/>
            <person name="Tunlid A."/>
            <person name="Henrissat B."/>
            <person name="Grigoriev I.V."/>
            <person name="Hibbett D.S."/>
            <person name="Martin F."/>
            <person name="Nordberg H.P."/>
            <person name="Cantor M.N."/>
            <person name="Hua S.X."/>
        </authorList>
    </citation>
    <scope>NUCLEOTIDE SEQUENCE [LARGE SCALE GENOMIC DNA]</scope>
    <source>
        <strain evidence="1 2">Marx 270</strain>
    </source>
</reference>
<protein>
    <submittedName>
        <fullName evidence="1">Uncharacterized protein</fullName>
    </submittedName>
</protein>
<proteinExistence type="predicted"/>
<name>A0A0C3IEX9_PISTI</name>
<accession>A0A0C3IEX9</accession>
<dbReference type="InParanoid" id="A0A0C3IEX9"/>
<sequence>MASLVSNVLELVQAILAYSDMHDIVTFAAASRWHANAVRGYLHYRMRKIAMPFFKDPDILLHILHMCDAVVSGSTALHVLLPENTTEWTPTDLDIYVPERCYPHLRILLKHQCYEILRKHKTTAIYSQSAIASVVTWVKGNHHIDVVVLNTDVVVSPIFQFHSTAVMNFISADHIFCAYPALTLRGLSILNPGSVYYRNFKVKHLKMLAKYSLRSFHYVACKRVHDTNNSCKLRVCSLSNGKGMWVERQGAPRVTQTPQDLFWQLGVYDVQWLLGGQVCESDRGYVSPWMGVVEDAS</sequence>
<gene>
    <name evidence="1" type="ORF">M404DRAFT_34046</name>
</gene>
<dbReference type="AlphaFoldDB" id="A0A0C3IEX9"/>